<feature type="domain" description="Metallo-beta-lactamase" evidence="3">
    <location>
        <begin position="51"/>
        <end position="233"/>
    </location>
</feature>
<dbReference type="InterPro" id="IPR036866">
    <property type="entry name" value="RibonucZ/Hydroxyglut_hydro"/>
</dbReference>
<name>A0A2A5WE72_9GAMM</name>
<feature type="chain" id="PRO_5012156139" evidence="2">
    <location>
        <begin position="26"/>
        <end position="297"/>
    </location>
</feature>
<dbReference type="EMBL" id="NTJZ01000003">
    <property type="protein sequence ID" value="PDH34681.1"/>
    <property type="molecule type" value="Genomic_DNA"/>
</dbReference>
<dbReference type="Pfam" id="PF00753">
    <property type="entry name" value="Lactamase_B"/>
    <property type="match status" value="1"/>
</dbReference>
<dbReference type="CDD" id="cd16282">
    <property type="entry name" value="metallo-hydrolase-like_MBL-fold"/>
    <property type="match status" value="1"/>
</dbReference>
<comment type="caution">
    <text evidence="4">The sequence shown here is derived from an EMBL/GenBank/DDBJ whole genome shotgun (WGS) entry which is preliminary data.</text>
</comment>
<dbReference type="SMART" id="SM00849">
    <property type="entry name" value="Lactamase_B"/>
    <property type="match status" value="1"/>
</dbReference>
<dbReference type="Gene3D" id="3.60.15.10">
    <property type="entry name" value="Ribonuclease Z/Hydroxyacylglutathione hydrolase-like"/>
    <property type="match status" value="1"/>
</dbReference>
<evidence type="ECO:0000313" key="5">
    <source>
        <dbReference type="Proteomes" id="UP000219329"/>
    </source>
</evidence>
<comment type="similarity">
    <text evidence="1">Belongs to the metallo-beta-lactamase superfamily. Class-B beta-lactamase family.</text>
</comment>
<keyword evidence="4" id="KW-0378">Hydrolase</keyword>
<dbReference type="AlphaFoldDB" id="A0A2A5WE72"/>
<dbReference type="Proteomes" id="UP000219329">
    <property type="component" value="Unassembled WGS sequence"/>
</dbReference>
<dbReference type="GO" id="GO:0017001">
    <property type="term" value="P:antibiotic catabolic process"/>
    <property type="evidence" value="ECO:0007669"/>
    <property type="project" value="UniProtKB-ARBA"/>
</dbReference>
<keyword evidence="2" id="KW-0732">Signal</keyword>
<feature type="signal peptide" evidence="2">
    <location>
        <begin position="1"/>
        <end position="25"/>
    </location>
</feature>
<evidence type="ECO:0000313" key="4">
    <source>
        <dbReference type="EMBL" id="PDH34681.1"/>
    </source>
</evidence>
<dbReference type="SUPFAM" id="SSF56281">
    <property type="entry name" value="Metallo-hydrolase/oxidoreductase"/>
    <property type="match status" value="1"/>
</dbReference>
<organism evidence="4 5">
    <name type="scientific">OM182 bacterium MED-G28</name>
    <dbReference type="NCBI Taxonomy" id="1986256"/>
    <lineage>
        <taxon>Bacteria</taxon>
        <taxon>Pseudomonadati</taxon>
        <taxon>Pseudomonadota</taxon>
        <taxon>Gammaproteobacteria</taxon>
        <taxon>OMG group</taxon>
        <taxon>OM182 clade</taxon>
    </lineage>
</organism>
<dbReference type="InterPro" id="IPR001279">
    <property type="entry name" value="Metallo-B-lactamas"/>
</dbReference>
<evidence type="ECO:0000259" key="3">
    <source>
        <dbReference type="SMART" id="SM00849"/>
    </source>
</evidence>
<dbReference type="InterPro" id="IPR050855">
    <property type="entry name" value="NDM-1-like"/>
</dbReference>
<sequence length="297" mass="33087">MVHTNKGDSLISMFLLSWLLLPLQAAGQDFDNIEIITNHVKDNIYYLEGSGGNIGVIVGNDGVLIVDNQFAPLSNKIEAAITDLSELPVTFAVNSHFHYDHTDGNENFGKAGAFIVAQENARRRMESTQVLATGRAQERYDEVGLPKITFTDTMRFYFNDEPIDLIHTGPGHTDGDAQVYFRESNVIHTGDMFVRYVLPFIDQNNGGSLDGMIEATDRLASIINDETIIIPGHGQLSNRNDLLNYRDMLVTIRGNLTRAKVQGMSPQEMLDTEPADGFAPVGDSTNQWLLRAYDEYR</sequence>
<accession>A0A2A5WE72</accession>
<dbReference type="PANTHER" id="PTHR42951">
    <property type="entry name" value="METALLO-BETA-LACTAMASE DOMAIN-CONTAINING"/>
    <property type="match status" value="1"/>
</dbReference>
<protein>
    <submittedName>
        <fullName evidence="4">MBL fold metallo-hydrolase</fullName>
    </submittedName>
</protein>
<evidence type="ECO:0000256" key="1">
    <source>
        <dbReference type="ARBA" id="ARBA00005250"/>
    </source>
</evidence>
<dbReference type="GO" id="GO:0016787">
    <property type="term" value="F:hydrolase activity"/>
    <property type="evidence" value="ECO:0007669"/>
    <property type="project" value="UniProtKB-KW"/>
</dbReference>
<proteinExistence type="inferred from homology"/>
<evidence type="ECO:0000256" key="2">
    <source>
        <dbReference type="SAM" id="SignalP"/>
    </source>
</evidence>
<gene>
    <name evidence="4" type="ORF">CNF02_04840</name>
</gene>
<dbReference type="PANTHER" id="PTHR42951:SF4">
    <property type="entry name" value="ACYL-COENZYME A THIOESTERASE MBLAC2"/>
    <property type="match status" value="1"/>
</dbReference>
<reference evidence="4 5" key="1">
    <citation type="submission" date="2017-08" db="EMBL/GenBank/DDBJ databases">
        <title>Fine stratification of microbial communities through a metagenomic profile of the photic zone.</title>
        <authorList>
            <person name="Haro-Moreno J.M."/>
            <person name="Lopez-Perez M."/>
            <person name="De La Torre J."/>
            <person name="Picazo A."/>
            <person name="Camacho A."/>
            <person name="Rodriguez-Valera F."/>
        </authorList>
    </citation>
    <scope>NUCLEOTIDE SEQUENCE [LARGE SCALE GENOMIC DNA]</scope>
    <source>
        <strain evidence="4">MED-G28</strain>
    </source>
</reference>